<dbReference type="OrthoDB" id="1274115at2759"/>
<evidence type="ECO:0000256" key="2">
    <source>
        <dbReference type="ARBA" id="ARBA00022857"/>
    </source>
</evidence>
<dbReference type="EMBL" id="PQXL01000347">
    <property type="protein sequence ID" value="THV46947.1"/>
    <property type="molecule type" value="Genomic_DNA"/>
</dbReference>
<evidence type="ECO:0000256" key="1">
    <source>
        <dbReference type="ARBA" id="ARBA00006484"/>
    </source>
</evidence>
<dbReference type="PANTHER" id="PTHR43976:SF16">
    <property type="entry name" value="SHORT-CHAIN DEHYDROGENASE_REDUCTASE FAMILY PROTEIN"/>
    <property type="match status" value="1"/>
</dbReference>
<dbReference type="InterPro" id="IPR020904">
    <property type="entry name" value="Sc_DH/Rdtase_CS"/>
</dbReference>
<comment type="caution">
    <text evidence="5">The sequence shown here is derived from an EMBL/GenBank/DDBJ whole genome shotgun (WGS) entry which is preliminary data.</text>
</comment>
<dbReference type="InterPro" id="IPR002347">
    <property type="entry name" value="SDR_fam"/>
</dbReference>
<dbReference type="PANTHER" id="PTHR43976">
    <property type="entry name" value="SHORT CHAIN DEHYDROGENASE"/>
    <property type="match status" value="1"/>
</dbReference>
<dbReference type="Pfam" id="PF00106">
    <property type="entry name" value="adh_short"/>
    <property type="match status" value="1"/>
</dbReference>
<keyword evidence="3" id="KW-0560">Oxidoreductase</keyword>
<dbReference type="InterPro" id="IPR036291">
    <property type="entry name" value="NAD(P)-bd_dom_sf"/>
</dbReference>
<evidence type="ECO:0000313" key="6">
    <source>
        <dbReference type="Proteomes" id="UP000308671"/>
    </source>
</evidence>
<dbReference type="PROSITE" id="PS00061">
    <property type="entry name" value="ADH_SHORT"/>
    <property type="match status" value="1"/>
</dbReference>
<keyword evidence="2" id="KW-0521">NADP</keyword>
<dbReference type="SUPFAM" id="SSF51735">
    <property type="entry name" value="NAD(P)-binding Rossmann-fold domains"/>
    <property type="match status" value="1"/>
</dbReference>
<dbReference type="Proteomes" id="UP000308671">
    <property type="component" value="Unassembled WGS sequence"/>
</dbReference>
<keyword evidence="6" id="KW-1185">Reference proteome</keyword>
<reference evidence="5 6" key="1">
    <citation type="submission" date="2017-12" db="EMBL/GenBank/DDBJ databases">
        <title>Comparative genomics of Botrytis spp.</title>
        <authorList>
            <person name="Valero-Jimenez C.A."/>
            <person name="Tapia P."/>
            <person name="Veloso J."/>
            <person name="Silva-Moreno E."/>
            <person name="Staats M."/>
            <person name="Valdes J.H."/>
            <person name="Van Kan J.A.L."/>
        </authorList>
    </citation>
    <scope>NUCLEOTIDE SEQUENCE [LARGE SCALE GENOMIC DNA]</scope>
    <source>
        <strain evidence="5 6">MUCL435</strain>
    </source>
</reference>
<dbReference type="PRINTS" id="PR00081">
    <property type="entry name" value="GDHRDH"/>
</dbReference>
<dbReference type="InterPro" id="IPR051911">
    <property type="entry name" value="SDR_oxidoreductase"/>
</dbReference>
<dbReference type="CDD" id="cd05374">
    <property type="entry name" value="17beta-HSD-like_SDR_c"/>
    <property type="match status" value="1"/>
</dbReference>
<dbReference type="Gene3D" id="3.40.50.720">
    <property type="entry name" value="NAD(P)-binding Rossmann-like Domain"/>
    <property type="match status" value="1"/>
</dbReference>
<organism evidence="5 6">
    <name type="scientific">Botrytis galanthina</name>
    <dbReference type="NCBI Taxonomy" id="278940"/>
    <lineage>
        <taxon>Eukaryota</taxon>
        <taxon>Fungi</taxon>
        <taxon>Dikarya</taxon>
        <taxon>Ascomycota</taxon>
        <taxon>Pezizomycotina</taxon>
        <taxon>Leotiomycetes</taxon>
        <taxon>Helotiales</taxon>
        <taxon>Sclerotiniaceae</taxon>
        <taxon>Botrytis</taxon>
    </lineage>
</organism>
<gene>
    <name evidence="5" type="ORF">BGAL_0347g00090</name>
</gene>
<evidence type="ECO:0000313" key="5">
    <source>
        <dbReference type="EMBL" id="THV46947.1"/>
    </source>
</evidence>
<dbReference type="AlphaFoldDB" id="A0A4S8QPB5"/>
<dbReference type="PRINTS" id="PR00080">
    <property type="entry name" value="SDRFAMILY"/>
</dbReference>
<dbReference type="GO" id="GO:0016491">
    <property type="term" value="F:oxidoreductase activity"/>
    <property type="evidence" value="ECO:0007669"/>
    <property type="project" value="UniProtKB-KW"/>
</dbReference>
<comment type="similarity">
    <text evidence="1 4">Belongs to the short-chain dehydrogenases/reductases (SDR) family.</text>
</comment>
<evidence type="ECO:0000256" key="3">
    <source>
        <dbReference type="ARBA" id="ARBA00023002"/>
    </source>
</evidence>
<sequence length="370" mass="40776">MYCGADYMKFPEDQGSPTFQTFHKFASVILHSKGTAHQSSTLSNTQLFSAIMTQLTWLITGCSSGFGEELILSVLARGDRAIATTRGSTDRIKHLKDAGAATMSLDVTDSQAELDAKVQEALKIYDGIDVLINNAGYIEAGLIEDITHERLVASCNTNLFGPVNLTRSILPHFRQRKAGTIIFMGSVGGWQGEVGAGPYCVGKFGMEAVVECLQKETSQFGIRTMILEPGYYRTKVYSEANVKWEPLSIPEYEPIQTALKDMLKVVDGNQPGDPKKAAERIVDIVRREGLAAGKETPPRLPLGPDGLQQLKNKCMSTLKILEDWEELITSTNLDAWCKDDCAYFVEISIEPCAESFLFKSIQFYDIGETS</sequence>
<accession>A0A4S8QPB5</accession>
<protein>
    <submittedName>
        <fullName evidence="5">Uncharacterized protein</fullName>
    </submittedName>
</protein>
<proteinExistence type="inferred from homology"/>
<name>A0A4S8QPB5_9HELO</name>
<evidence type="ECO:0000256" key="4">
    <source>
        <dbReference type="RuleBase" id="RU000363"/>
    </source>
</evidence>